<evidence type="ECO:0000259" key="1">
    <source>
        <dbReference type="PROSITE" id="PS50943"/>
    </source>
</evidence>
<dbReference type="GO" id="GO:0003677">
    <property type="term" value="F:DNA binding"/>
    <property type="evidence" value="ECO:0007669"/>
    <property type="project" value="InterPro"/>
</dbReference>
<dbReference type="SUPFAM" id="SSF47413">
    <property type="entry name" value="lambda repressor-like DNA-binding domains"/>
    <property type="match status" value="1"/>
</dbReference>
<reference evidence="2 3" key="1">
    <citation type="submission" date="2013-11" db="EMBL/GenBank/DDBJ databases">
        <title>Genomic analysis of Pelistega sp. HM-7.</title>
        <authorList>
            <person name="Kumbhare S.V."/>
            <person name="Shetty S.A."/>
            <person name="Sharma O."/>
            <person name="Dhotre D.P."/>
        </authorList>
    </citation>
    <scope>NUCLEOTIDE SEQUENCE [LARGE SCALE GENOMIC DNA]</scope>
    <source>
        <strain evidence="2 3">HM-7</strain>
    </source>
</reference>
<dbReference type="InterPro" id="IPR010982">
    <property type="entry name" value="Lambda_DNA-bd_dom_sf"/>
</dbReference>
<sequence length="101" mass="11815">MDNIISNFNLLDNRDTQNNLVAYLRQKRKEMKLSREALALRSGVPAPTIKRFEATSEISLRQFLQLWLVLDDIQRLNILCQQTKEKIIAPKSIEEVLNDKF</sequence>
<evidence type="ECO:0000313" key="2">
    <source>
        <dbReference type="EMBL" id="ETD67132.1"/>
    </source>
</evidence>
<protein>
    <submittedName>
        <fullName evidence="2">XRE family transcriptional regulator</fullName>
    </submittedName>
</protein>
<organism evidence="2 3">
    <name type="scientific">Pelistega indica</name>
    <dbReference type="NCBI Taxonomy" id="1414851"/>
    <lineage>
        <taxon>Bacteria</taxon>
        <taxon>Pseudomonadati</taxon>
        <taxon>Pseudomonadota</taxon>
        <taxon>Betaproteobacteria</taxon>
        <taxon>Burkholderiales</taxon>
        <taxon>Alcaligenaceae</taxon>
        <taxon>Pelistega</taxon>
    </lineage>
</organism>
<feature type="domain" description="HTH cro/C1-type" evidence="1">
    <location>
        <begin position="24"/>
        <end position="53"/>
    </location>
</feature>
<dbReference type="InterPro" id="IPR001387">
    <property type="entry name" value="Cro/C1-type_HTH"/>
</dbReference>
<evidence type="ECO:0000313" key="3">
    <source>
        <dbReference type="Proteomes" id="UP000018766"/>
    </source>
</evidence>
<keyword evidence="3" id="KW-1185">Reference proteome</keyword>
<name>V8FUN2_9BURK</name>
<dbReference type="OrthoDB" id="5471988at2"/>
<accession>V8FUN2</accession>
<dbReference type="PROSITE" id="PS50943">
    <property type="entry name" value="HTH_CROC1"/>
    <property type="match status" value="1"/>
</dbReference>
<dbReference type="AlphaFoldDB" id="V8FUN2"/>
<dbReference type="RefSeq" id="WP_023953038.1">
    <property type="nucleotide sequence ID" value="NZ_AYSV01000127.1"/>
</dbReference>
<comment type="caution">
    <text evidence="2">The sequence shown here is derived from an EMBL/GenBank/DDBJ whole genome shotgun (WGS) entry which is preliminary data.</text>
</comment>
<gene>
    <name evidence="2" type="ORF">V757_11705</name>
</gene>
<dbReference type="Pfam" id="PF01381">
    <property type="entry name" value="HTH_3"/>
    <property type="match status" value="1"/>
</dbReference>
<dbReference type="Gene3D" id="1.10.260.40">
    <property type="entry name" value="lambda repressor-like DNA-binding domains"/>
    <property type="match status" value="1"/>
</dbReference>
<dbReference type="CDD" id="cd00093">
    <property type="entry name" value="HTH_XRE"/>
    <property type="match status" value="1"/>
</dbReference>
<dbReference type="Proteomes" id="UP000018766">
    <property type="component" value="Unassembled WGS sequence"/>
</dbReference>
<dbReference type="EMBL" id="AYSV01000127">
    <property type="protein sequence ID" value="ETD67132.1"/>
    <property type="molecule type" value="Genomic_DNA"/>
</dbReference>
<proteinExistence type="predicted"/>